<organism evidence="1 2">
    <name type="scientific">Apiospora hydei</name>
    <dbReference type="NCBI Taxonomy" id="1337664"/>
    <lineage>
        <taxon>Eukaryota</taxon>
        <taxon>Fungi</taxon>
        <taxon>Dikarya</taxon>
        <taxon>Ascomycota</taxon>
        <taxon>Pezizomycotina</taxon>
        <taxon>Sordariomycetes</taxon>
        <taxon>Xylariomycetidae</taxon>
        <taxon>Amphisphaeriales</taxon>
        <taxon>Apiosporaceae</taxon>
        <taxon>Apiospora</taxon>
    </lineage>
</organism>
<accession>A0ABR1WBC6</accession>
<name>A0ABR1WBC6_9PEZI</name>
<evidence type="ECO:0000313" key="2">
    <source>
        <dbReference type="Proteomes" id="UP001433268"/>
    </source>
</evidence>
<dbReference type="GeneID" id="92045985"/>
<keyword evidence="2" id="KW-1185">Reference proteome</keyword>
<gene>
    <name evidence="1" type="ORF">PG997_008610</name>
</gene>
<dbReference type="Proteomes" id="UP001433268">
    <property type="component" value="Unassembled WGS sequence"/>
</dbReference>
<reference evidence="1 2" key="1">
    <citation type="submission" date="2023-01" db="EMBL/GenBank/DDBJ databases">
        <title>Analysis of 21 Apiospora genomes using comparative genomics revels a genus with tremendous synthesis potential of carbohydrate active enzymes and secondary metabolites.</title>
        <authorList>
            <person name="Sorensen T."/>
        </authorList>
    </citation>
    <scope>NUCLEOTIDE SEQUENCE [LARGE SCALE GENOMIC DNA]</scope>
    <source>
        <strain evidence="1 2">CBS 114990</strain>
    </source>
</reference>
<sequence>MAPVAHAPGPPGLLKRLTRRFTGTFFKRTLDGKEKDFHMESIEAYQVEWKDVNDLLHRFFPKQANFSYKLVSMVRPGTCKTM</sequence>
<dbReference type="RefSeq" id="XP_066668267.1">
    <property type="nucleotide sequence ID" value="XM_066812925.1"/>
</dbReference>
<evidence type="ECO:0000313" key="1">
    <source>
        <dbReference type="EMBL" id="KAK8080792.1"/>
    </source>
</evidence>
<protein>
    <submittedName>
        <fullName evidence="1">Uncharacterized protein</fullName>
    </submittedName>
</protein>
<proteinExistence type="predicted"/>
<dbReference type="EMBL" id="JAQQWN010000006">
    <property type="protein sequence ID" value="KAK8080792.1"/>
    <property type="molecule type" value="Genomic_DNA"/>
</dbReference>
<comment type="caution">
    <text evidence="1">The sequence shown here is derived from an EMBL/GenBank/DDBJ whole genome shotgun (WGS) entry which is preliminary data.</text>
</comment>